<gene>
    <name evidence="6 8" type="primary">rsmH</name>
    <name evidence="8" type="ORF">GCM10009867_07620</name>
</gene>
<dbReference type="PANTHER" id="PTHR11265:SF0">
    <property type="entry name" value="12S RRNA N4-METHYLCYTIDINE METHYLTRANSFERASE"/>
    <property type="match status" value="1"/>
</dbReference>
<feature type="binding site" evidence="6">
    <location>
        <position position="109"/>
    </location>
    <ligand>
        <name>S-adenosyl-L-methionine</name>
        <dbReference type="ChEBI" id="CHEBI:59789"/>
    </ligand>
</feature>
<dbReference type="InterPro" id="IPR002903">
    <property type="entry name" value="RsmH"/>
</dbReference>
<dbReference type="HAMAP" id="MF_01007">
    <property type="entry name" value="16SrRNA_methyltr_H"/>
    <property type="match status" value="1"/>
</dbReference>
<comment type="caution">
    <text evidence="8">The sequence shown here is derived from an EMBL/GenBank/DDBJ whole genome shotgun (WGS) entry which is preliminary data.</text>
</comment>
<dbReference type="InterPro" id="IPR029063">
    <property type="entry name" value="SAM-dependent_MTases_sf"/>
</dbReference>
<comment type="catalytic activity">
    <reaction evidence="6">
        <text>cytidine(1402) in 16S rRNA + S-adenosyl-L-methionine = N(4)-methylcytidine(1402) in 16S rRNA + S-adenosyl-L-homocysteine + H(+)</text>
        <dbReference type="Rhea" id="RHEA:42928"/>
        <dbReference type="Rhea" id="RHEA-COMP:10286"/>
        <dbReference type="Rhea" id="RHEA-COMP:10287"/>
        <dbReference type="ChEBI" id="CHEBI:15378"/>
        <dbReference type="ChEBI" id="CHEBI:57856"/>
        <dbReference type="ChEBI" id="CHEBI:59789"/>
        <dbReference type="ChEBI" id="CHEBI:74506"/>
        <dbReference type="ChEBI" id="CHEBI:82748"/>
        <dbReference type="EC" id="2.1.1.199"/>
    </reaction>
</comment>
<keyword evidence="9" id="KW-1185">Reference proteome</keyword>
<dbReference type="Gene3D" id="3.40.50.150">
    <property type="entry name" value="Vaccinia Virus protein VP39"/>
    <property type="match status" value="1"/>
</dbReference>
<dbReference type="RefSeq" id="WP_344190405.1">
    <property type="nucleotide sequence ID" value="NZ_BAAARN010000001.1"/>
</dbReference>
<dbReference type="PANTHER" id="PTHR11265">
    <property type="entry name" value="S-ADENOSYL-METHYLTRANSFERASE MRAW"/>
    <property type="match status" value="1"/>
</dbReference>
<dbReference type="Proteomes" id="UP001501326">
    <property type="component" value="Unassembled WGS sequence"/>
</dbReference>
<comment type="similarity">
    <text evidence="1 6">Belongs to the methyltransferase superfamily. RsmH family.</text>
</comment>
<feature type="region of interest" description="Disordered" evidence="7">
    <location>
        <begin position="290"/>
        <end position="329"/>
    </location>
</feature>
<dbReference type="PIRSF" id="PIRSF004486">
    <property type="entry name" value="MraW"/>
    <property type="match status" value="1"/>
</dbReference>
<evidence type="ECO:0000256" key="5">
    <source>
        <dbReference type="ARBA" id="ARBA00022691"/>
    </source>
</evidence>
<evidence type="ECO:0000313" key="9">
    <source>
        <dbReference type="Proteomes" id="UP001501326"/>
    </source>
</evidence>
<feature type="binding site" evidence="6">
    <location>
        <begin position="42"/>
        <end position="44"/>
    </location>
    <ligand>
        <name>S-adenosyl-L-methionine</name>
        <dbReference type="ChEBI" id="CHEBI:59789"/>
    </ligand>
</feature>
<keyword evidence="3 6" id="KW-0489">Methyltransferase</keyword>
<dbReference type="SUPFAM" id="SSF81799">
    <property type="entry name" value="Putative methyltransferase TM0872, insert domain"/>
    <property type="match status" value="1"/>
</dbReference>
<feature type="binding site" evidence="6">
    <location>
        <position position="61"/>
    </location>
    <ligand>
        <name>S-adenosyl-L-methionine</name>
        <dbReference type="ChEBI" id="CHEBI:59789"/>
    </ligand>
</feature>
<protein>
    <recommendedName>
        <fullName evidence="6">Ribosomal RNA small subunit methyltransferase H</fullName>
        <ecNumber evidence="6">2.1.1.199</ecNumber>
    </recommendedName>
    <alternativeName>
        <fullName evidence="6">16S rRNA m(4)C1402 methyltransferase</fullName>
    </alternativeName>
    <alternativeName>
        <fullName evidence="6">rRNA (cytosine-N(4)-)-methyltransferase RsmH</fullName>
    </alternativeName>
</protein>
<feature type="binding site" evidence="6">
    <location>
        <position position="116"/>
    </location>
    <ligand>
        <name>S-adenosyl-L-methionine</name>
        <dbReference type="ChEBI" id="CHEBI:59789"/>
    </ligand>
</feature>
<organism evidence="8 9">
    <name type="scientific">Pedococcus aerophilus</name>
    <dbReference type="NCBI Taxonomy" id="436356"/>
    <lineage>
        <taxon>Bacteria</taxon>
        <taxon>Bacillati</taxon>
        <taxon>Actinomycetota</taxon>
        <taxon>Actinomycetes</taxon>
        <taxon>Micrococcales</taxon>
        <taxon>Intrasporangiaceae</taxon>
        <taxon>Pedococcus</taxon>
    </lineage>
</organism>
<evidence type="ECO:0000313" key="8">
    <source>
        <dbReference type="EMBL" id="GAA2732209.1"/>
    </source>
</evidence>
<dbReference type="EC" id="2.1.1.199" evidence="6"/>
<evidence type="ECO:0000256" key="6">
    <source>
        <dbReference type="HAMAP-Rule" id="MF_01007"/>
    </source>
</evidence>
<dbReference type="EMBL" id="BAAARN010000001">
    <property type="protein sequence ID" value="GAA2732209.1"/>
    <property type="molecule type" value="Genomic_DNA"/>
</dbReference>
<keyword evidence="4 6" id="KW-0808">Transferase</keyword>
<evidence type="ECO:0000256" key="1">
    <source>
        <dbReference type="ARBA" id="ARBA00010396"/>
    </source>
</evidence>
<feature type="compositionally biased region" description="Polar residues" evidence="7">
    <location>
        <begin position="320"/>
        <end position="329"/>
    </location>
</feature>
<keyword evidence="2 6" id="KW-0698">rRNA processing</keyword>
<dbReference type="NCBIfam" id="TIGR00006">
    <property type="entry name" value="16S rRNA (cytosine(1402)-N(4))-methyltransferase RsmH"/>
    <property type="match status" value="1"/>
</dbReference>
<comment type="function">
    <text evidence="6">Specifically methylates the N4 position of cytidine in position 1402 (C1402) of 16S rRNA.</text>
</comment>
<name>A0ABN3UG58_9MICO</name>
<dbReference type="Pfam" id="PF01795">
    <property type="entry name" value="Methyltransf_5"/>
    <property type="match status" value="1"/>
</dbReference>
<proteinExistence type="inferred from homology"/>
<evidence type="ECO:0000256" key="2">
    <source>
        <dbReference type="ARBA" id="ARBA00022552"/>
    </source>
</evidence>
<feature type="binding site" evidence="6">
    <location>
        <position position="88"/>
    </location>
    <ligand>
        <name>S-adenosyl-L-methionine</name>
        <dbReference type="ChEBI" id="CHEBI:59789"/>
    </ligand>
</feature>
<keyword evidence="5 6" id="KW-0949">S-adenosyl-L-methionine</keyword>
<evidence type="ECO:0000256" key="3">
    <source>
        <dbReference type="ARBA" id="ARBA00022603"/>
    </source>
</evidence>
<sequence>MNSRGMAADRHIPVLRDRIVELLAPALTEPGSVYLDGTLGMGGHAEAILESCPQARVVGIDRDQEALALAAERLDRYADRTTFVHAVYDEVPRALAEAGVTHVDASLYDLGVSSLQLDETDRGFSYSQDAPLDMRMDQSTGITAAEVLNTYSAADLEGILREFGEERFAKKIAGAVVRERETEPFTTSGRLVELLKKSVPAASQKSGGHPGKRTFQALRIEVNAELSVWARALPRVIDALGVGGRVAVLSYHSLEDRITKRVLAQGAKGSSPEGLPVELPEHAPYLRLLTRGAEEASADEQAANPRSASVRLRAAERTRLSTATKGTHR</sequence>
<dbReference type="Gene3D" id="1.10.150.170">
    <property type="entry name" value="Putative methyltransferase TM0872, insert domain"/>
    <property type="match status" value="1"/>
</dbReference>
<dbReference type="InterPro" id="IPR023397">
    <property type="entry name" value="SAM-dep_MeTrfase_MraW_recog"/>
</dbReference>
<evidence type="ECO:0000256" key="4">
    <source>
        <dbReference type="ARBA" id="ARBA00022679"/>
    </source>
</evidence>
<comment type="subcellular location">
    <subcellularLocation>
        <location evidence="6">Cytoplasm</location>
    </subcellularLocation>
</comment>
<evidence type="ECO:0000256" key="7">
    <source>
        <dbReference type="SAM" id="MobiDB-lite"/>
    </source>
</evidence>
<accession>A0ABN3UG58</accession>
<dbReference type="SUPFAM" id="SSF53335">
    <property type="entry name" value="S-adenosyl-L-methionine-dependent methyltransferases"/>
    <property type="match status" value="1"/>
</dbReference>
<keyword evidence="6" id="KW-0963">Cytoplasm</keyword>
<reference evidence="8 9" key="1">
    <citation type="journal article" date="2019" name="Int. J. Syst. Evol. Microbiol.">
        <title>The Global Catalogue of Microorganisms (GCM) 10K type strain sequencing project: providing services to taxonomists for standard genome sequencing and annotation.</title>
        <authorList>
            <consortium name="The Broad Institute Genomics Platform"/>
            <consortium name="The Broad Institute Genome Sequencing Center for Infectious Disease"/>
            <person name="Wu L."/>
            <person name="Ma J."/>
        </authorList>
    </citation>
    <scope>NUCLEOTIDE SEQUENCE [LARGE SCALE GENOMIC DNA]</scope>
    <source>
        <strain evidence="8 9">JCM 16378</strain>
    </source>
</reference>